<dbReference type="Pfam" id="PF00670">
    <property type="entry name" value="AdoHcyase_NAD"/>
    <property type="match status" value="1"/>
</dbReference>
<dbReference type="AlphaFoldDB" id="A0AA38YLE6"/>
<dbReference type="EC" id="3.13.2.1" evidence="6"/>
<proteinExistence type="inferred from homology"/>
<comment type="catalytic activity">
    <reaction evidence="7">
        <text>S-adenosyl-L-homocysteine + H2O = L-homocysteine + adenosine</text>
        <dbReference type="Rhea" id="RHEA:21708"/>
        <dbReference type="ChEBI" id="CHEBI:15377"/>
        <dbReference type="ChEBI" id="CHEBI:16335"/>
        <dbReference type="ChEBI" id="CHEBI:57856"/>
        <dbReference type="ChEBI" id="CHEBI:58199"/>
        <dbReference type="EC" id="3.13.2.1"/>
    </reaction>
</comment>
<reference evidence="9 10" key="1">
    <citation type="journal article" date="2023" name="BMC Biotechnol.">
        <title>Vitis rotundifolia cv Carlos genome sequencing.</title>
        <authorList>
            <person name="Huff M."/>
            <person name="Hulse-Kemp A."/>
            <person name="Scheffler B."/>
            <person name="Youngblood R."/>
            <person name="Simpson S."/>
            <person name="Babiker E."/>
            <person name="Staton M."/>
        </authorList>
    </citation>
    <scope>NUCLEOTIDE SEQUENCE [LARGE SCALE GENOMIC DNA]</scope>
    <source>
        <tissue evidence="9">Leaf</tissue>
    </source>
</reference>
<dbReference type="GO" id="GO:0004013">
    <property type="term" value="F:adenosylhomocysteinase activity"/>
    <property type="evidence" value="ECO:0007669"/>
    <property type="project" value="UniProtKB-EC"/>
</dbReference>
<dbReference type="GO" id="GO:0033353">
    <property type="term" value="P:S-adenosylmethionine cycle"/>
    <property type="evidence" value="ECO:0007669"/>
    <property type="project" value="TreeGrafter"/>
</dbReference>
<name>A0AA38YLE6_VITRO</name>
<gene>
    <name evidence="9" type="ORF">PVL29_026001</name>
</gene>
<evidence type="ECO:0000313" key="9">
    <source>
        <dbReference type="EMBL" id="KAJ9672603.1"/>
    </source>
</evidence>
<comment type="similarity">
    <text evidence="3">Belongs to the adenosylhomocysteinase family.</text>
</comment>
<comment type="pathway">
    <text evidence="2">Amino-acid biosynthesis; L-homocysteine biosynthesis; L-homocysteine from S-adenosyl-L-homocysteine: step 1/1.</text>
</comment>
<dbReference type="GO" id="GO:0005829">
    <property type="term" value="C:cytosol"/>
    <property type="evidence" value="ECO:0007669"/>
    <property type="project" value="TreeGrafter"/>
</dbReference>
<evidence type="ECO:0000256" key="7">
    <source>
        <dbReference type="ARBA" id="ARBA00048858"/>
    </source>
</evidence>
<comment type="function">
    <text evidence="1">Adenosylhomocysteine is a competitive inhibitor of S-adenosyl-L-methionine-dependent methyl transferase reactions; therefore adenosylhomocysteinase may play a key role in the control of methylations via regulation of the intracellular concentration of adenosylhomocysteine.</text>
</comment>
<feature type="domain" description="S-adenosyl-L-homocysteine hydrolase NAD binding" evidence="8">
    <location>
        <begin position="1"/>
        <end position="107"/>
    </location>
</feature>
<dbReference type="Proteomes" id="UP001168098">
    <property type="component" value="Unassembled WGS sequence"/>
</dbReference>
<dbReference type="PANTHER" id="PTHR23420:SF0">
    <property type="entry name" value="ADENOSYLHOMOCYSTEINASE"/>
    <property type="match status" value="1"/>
</dbReference>
<dbReference type="SUPFAM" id="SSF51735">
    <property type="entry name" value="NAD(P)-binding Rossmann-fold domains"/>
    <property type="match status" value="1"/>
</dbReference>
<comment type="caution">
    <text evidence="9">The sequence shown here is derived from an EMBL/GenBank/DDBJ whole genome shotgun (WGS) entry which is preliminary data.</text>
</comment>
<evidence type="ECO:0000256" key="2">
    <source>
        <dbReference type="ARBA" id="ARBA00005195"/>
    </source>
</evidence>
<dbReference type="InterPro" id="IPR015878">
    <property type="entry name" value="Ado_hCys_hydrolase_NAD-bd"/>
</dbReference>
<keyword evidence="10" id="KW-1185">Reference proteome</keyword>
<dbReference type="InterPro" id="IPR036291">
    <property type="entry name" value="NAD(P)-bd_dom_sf"/>
</dbReference>
<evidence type="ECO:0000256" key="6">
    <source>
        <dbReference type="ARBA" id="ARBA00034527"/>
    </source>
</evidence>
<evidence type="ECO:0000256" key="3">
    <source>
        <dbReference type="ARBA" id="ARBA00007122"/>
    </source>
</evidence>
<dbReference type="InterPro" id="IPR000043">
    <property type="entry name" value="Adenosylhomocysteinase-like"/>
</dbReference>
<sequence length="135" mass="15052">MRVTDVMIVRKVAVVCGYGDVGKGYAAALKQAGAQVIMTKIDPICALQALMEGILVQTIEDVASEAGIFMTTTGNKDTMHRIFHHRQGTPYSLYKFYRTVGLFGQQVWLPFSTFQKDFLSNMHKSHTFVIGSDTR</sequence>
<evidence type="ECO:0000256" key="4">
    <source>
        <dbReference type="ARBA" id="ARBA00022091"/>
    </source>
</evidence>
<dbReference type="PANTHER" id="PTHR23420">
    <property type="entry name" value="ADENOSYLHOMOCYSTEINASE"/>
    <property type="match status" value="1"/>
</dbReference>
<evidence type="ECO:0000256" key="1">
    <source>
        <dbReference type="ARBA" id="ARBA00002639"/>
    </source>
</evidence>
<evidence type="ECO:0000259" key="8">
    <source>
        <dbReference type="SMART" id="SM00997"/>
    </source>
</evidence>
<dbReference type="SMART" id="SM00997">
    <property type="entry name" value="AdoHcyase_NAD"/>
    <property type="match status" value="1"/>
</dbReference>
<evidence type="ECO:0000313" key="10">
    <source>
        <dbReference type="Proteomes" id="UP001168098"/>
    </source>
</evidence>
<dbReference type="EMBL" id="JARBHA010000019">
    <property type="protein sequence ID" value="KAJ9672603.1"/>
    <property type="molecule type" value="Genomic_DNA"/>
</dbReference>
<evidence type="ECO:0000256" key="5">
    <source>
        <dbReference type="ARBA" id="ARBA00033091"/>
    </source>
</evidence>
<organism evidence="9 10">
    <name type="scientific">Vitis rotundifolia</name>
    <name type="common">Muscadine grape</name>
    <dbReference type="NCBI Taxonomy" id="103349"/>
    <lineage>
        <taxon>Eukaryota</taxon>
        <taxon>Viridiplantae</taxon>
        <taxon>Streptophyta</taxon>
        <taxon>Embryophyta</taxon>
        <taxon>Tracheophyta</taxon>
        <taxon>Spermatophyta</taxon>
        <taxon>Magnoliopsida</taxon>
        <taxon>eudicotyledons</taxon>
        <taxon>Gunneridae</taxon>
        <taxon>Pentapetalae</taxon>
        <taxon>rosids</taxon>
        <taxon>Vitales</taxon>
        <taxon>Vitaceae</taxon>
        <taxon>Viteae</taxon>
        <taxon>Vitis</taxon>
    </lineage>
</organism>
<accession>A0AA38YLE6</accession>
<dbReference type="Gene3D" id="3.40.50.720">
    <property type="entry name" value="NAD(P)-binding Rossmann-like Domain"/>
    <property type="match status" value="1"/>
</dbReference>
<protein>
    <recommendedName>
        <fullName evidence="4">Adenosylhomocysteinase</fullName>
        <ecNumber evidence="6">3.13.2.1</ecNumber>
    </recommendedName>
    <alternativeName>
        <fullName evidence="5">S-adenosyl-L-homocysteine hydrolase</fullName>
    </alternativeName>
</protein>